<dbReference type="GO" id="GO:0071973">
    <property type="term" value="P:bacterial-type flagellum-dependent cell motility"/>
    <property type="evidence" value="ECO:0007669"/>
    <property type="project" value="InterPro"/>
</dbReference>
<evidence type="ECO:0000256" key="4">
    <source>
        <dbReference type="ARBA" id="ARBA00023143"/>
    </source>
</evidence>
<gene>
    <name evidence="5" type="primary">fliE</name>
    <name evidence="6" type="ordered locus">Hneap_0432</name>
</gene>
<protein>
    <recommendedName>
        <fullName evidence="3 5">Flagellar hook-basal body complex protein FliE</fullName>
    </recommendedName>
</protein>
<dbReference type="OrthoDB" id="8909229at2"/>
<dbReference type="Proteomes" id="UP000009102">
    <property type="component" value="Chromosome"/>
</dbReference>
<organism evidence="6 7">
    <name type="scientific">Halothiobacillus neapolitanus (strain ATCC 23641 / DSM 15147 / CIP 104769 / NCIMB 8539 / c2)</name>
    <name type="common">Thiobacillus neapolitanus</name>
    <dbReference type="NCBI Taxonomy" id="555778"/>
    <lineage>
        <taxon>Bacteria</taxon>
        <taxon>Pseudomonadati</taxon>
        <taxon>Pseudomonadota</taxon>
        <taxon>Gammaproteobacteria</taxon>
        <taxon>Chromatiales</taxon>
        <taxon>Halothiobacillaceae</taxon>
        <taxon>Halothiobacillus</taxon>
    </lineage>
</organism>
<dbReference type="eggNOG" id="COG1677">
    <property type="taxonomic scope" value="Bacteria"/>
</dbReference>
<name>D0KXW6_HALNC</name>
<dbReference type="NCBIfam" id="TIGR00205">
    <property type="entry name" value="fliE"/>
    <property type="match status" value="1"/>
</dbReference>
<dbReference type="InterPro" id="IPR001624">
    <property type="entry name" value="FliE"/>
</dbReference>
<comment type="subcellular location">
    <subcellularLocation>
        <location evidence="1 5">Bacterial flagellum basal body</location>
    </subcellularLocation>
</comment>
<dbReference type="HOGENOM" id="CLU_147249_0_0_6"/>
<dbReference type="PANTHER" id="PTHR34653:SF1">
    <property type="entry name" value="FLAGELLAR HOOK-BASAL BODY COMPLEX PROTEIN FLIE"/>
    <property type="match status" value="1"/>
</dbReference>
<evidence type="ECO:0000256" key="1">
    <source>
        <dbReference type="ARBA" id="ARBA00004117"/>
    </source>
</evidence>
<evidence type="ECO:0000256" key="2">
    <source>
        <dbReference type="ARBA" id="ARBA00009272"/>
    </source>
</evidence>
<dbReference type="GO" id="GO:0003774">
    <property type="term" value="F:cytoskeletal motor activity"/>
    <property type="evidence" value="ECO:0007669"/>
    <property type="project" value="InterPro"/>
</dbReference>
<dbReference type="GO" id="GO:0005198">
    <property type="term" value="F:structural molecule activity"/>
    <property type="evidence" value="ECO:0007669"/>
    <property type="project" value="UniProtKB-UniRule"/>
</dbReference>
<keyword evidence="6" id="KW-0966">Cell projection</keyword>
<sequence length="113" mass="12282">MSSGMSVDQILSQMRVMRQEATQRLAQPASVPPTVSPAGGDSFSSLLTKAIGQVNDLQQNSSQLKTRFELGDPNVDLTQVMLASQKASLGFNATLQVRNRLVQAYQDIMNMPV</sequence>
<evidence type="ECO:0000256" key="5">
    <source>
        <dbReference type="HAMAP-Rule" id="MF_00724"/>
    </source>
</evidence>
<dbReference type="GO" id="GO:0009425">
    <property type="term" value="C:bacterial-type flagellum basal body"/>
    <property type="evidence" value="ECO:0007669"/>
    <property type="project" value="UniProtKB-SubCell"/>
</dbReference>
<evidence type="ECO:0000313" key="6">
    <source>
        <dbReference type="EMBL" id="ACX95289.1"/>
    </source>
</evidence>
<dbReference type="RefSeq" id="WP_012823325.1">
    <property type="nucleotide sequence ID" value="NC_013422.1"/>
</dbReference>
<dbReference type="Pfam" id="PF02049">
    <property type="entry name" value="FliE"/>
    <property type="match status" value="1"/>
</dbReference>
<dbReference type="PANTHER" id="PTHR34653">
    <property type="match status" value="1"/>
</dbReference>
<proteinExistence type="inferred from homology"/>
<keyword evidence="7" id="KW-1185">Reference proteome</keyword>
<evidence type="ECO:0000313" key="7">
    <source>
        <dbReference type="Proteomes" id="UP000009102"/>
    </source>
</evidence>
<keyword evidence="4 5" id="KW-0975">Bacterial flagellum</keyword>
<dbReference type="KEGG" id="hna:Hneap_0432"/>
<accession>D0KXW6</accession>
<comment type="similarity">
    <text evidence="2 5">Belongs to the FliE family.</text>
</comment>
<keyword evidence="6" id="KW-0282">Flagellum</keyword>
<keyword evidence="6" id="KW-0969">Cilium</keyword>
<dbReference type="HAMAP" id="MF_00724">
    <property type="entry name" value="FliE"/>
    <property type="match status" value="1"/>
</dbReference>
<dbReference type="PRINTS" id="PR01006">
    <property type="entry name" value="FLGHOOKFLIE"/>
</dbReference>
<evidence type="ECO:0000256" key="3">
    <source>
        <dbReference type="ARBA" id="ARBA00018024"/>
    </source>
</evidence>
<reference evidence="6 7" key="1">
    <citation type="submission" date="2009-10" db="EMBL/GenBank/DDBJ databases">
        <title>Complete sequence of Halothiobacillus neapolitanus c2.</title>
        <authorList>
            <consortium name="US DOE Joint Genome Institute"/>
            <person name="Lucas S."/>
            <person name="Copeland A."/>
            <person name="Lapidus A."/>
            <person name="Glavina del Rio T."/>
            <person name="Tice H."/>
            <person name="Bruce D."/>
            <person name="Goodwin L."/>
            <person name="Pitluck S."/>
            <person name="Davenport K."/>
            <person name="Brettin T."/>
            <person name="Detter J.C."/>
            <person name="Han C."/>
            <person name="Tapia R."/>
            <person name="Larimer F."/>
            <person name="Land M."/>
            <person name="Hauser L."/>
            <person name="Kyrpides N."/>
            <person name="Mikhailova N."/>
            <person name="Kerfeld C."/>
            <person name="Cannon G."/>
            <person name="Heinhort S."/>
        </authorList>
    </citation>
    <scope>NUCLEOTIDE SEQUENCE [LARGE SCALE GENOMIC DNA]</scope>
    <source>
        <strain evidence="7">ATCC 23641 / c2</strain>
    </source>
</reference>
<dbReference type="AlphaFoldDB" id="D0KXW6"/>
<dbReference type="STRING" id="555778.Hneap_0432"/>
<dbReference type="EMBL" id="CP001801">
    <property type="protein sequence ID" value="ACX95289.1"/>
    <property type="molecule type" value="Genomic_DNA"/>
</dbReference>